<comment type="caution">
    <text evidence="1">The sequence shown here is derived from an EMBL/GenBank/DDBJ whole genome shotgun (WGS) entry which is preliminary data.</text>
</comment>
<dbReference type="Pfam" id="PF11367">
    <property type="entry name" value="Tail_completion_gp17"/>
    <property type="match status" value="1"/>
</dbReference>
<dbReference type="EMBL" id="JBDKWZ010000008">
    <property type="protein sequence ID" value="MEN7549317.1"/>
    <property type="molecule type" value="Genomic_DNA"/>
</dbReference>
<evidence type="ECO:0000313" key="1">
    <source>
        <dbReference type="EMBL" id="MEN7549317.1"/>
    </source>
</evidence>
<dbReference type="Proteomes" id="UP001403385">
    <property type="component" value="Unassembled WGS sequence"/>
</dbReference>
<dbReference type="AlphaFoldDB" id="A0AAW9RZT8"/>
<evidence type="ECO:0000313" key="2">
    <source>
        <dbReference type="Proteomes" id="UP001403385"/>
    </source>
</evidence>
<keyword evidence="2" id="KW-1185">Reference proteome</keyword>
<gene>
    <name evidence="1" type="ORF">AAG747_15440</name>
</gene>
<organism evidence="1 2">
    <name type="scientific">Rapidithrix thailandica</name>
    <dbReference type="NCBI Taxonomy" id="413964"/>
    <lineage>
        <taxon>Bacteria</taxon>
        <taxon>Pseudomonadati</taxon>
        <taxon>Bacteroidota</taxon>
        <taxon>Cytophagia</taxon>
        <taxon>Cytophagales</taxon>
        <taxon>Flammeovirgaceae</taxon>
        <taxon>Rapidithrix</taxon>
    </lineage>
</organism>
<name>A0AAW9RZT8_9BACT</name>
<proteinExistence type="predicted"/>
<reference evidence="1 2" key="1">
    <citation type="submission" date="2024-04" db="EMBL/GenBank/DDBJ databases">
        <title>Novel genus in family Flammeovirgaceae.</title>
        <authorList>
            <person name="Nguyen T.H."/>
            <person name="Vuong T.Q."/>
            <person name="Le H."/>
            <person name="Kim S.-G."/>
        </authorList>
    </citation>
    <scope>NUCLEOTIDE SEQUENCE [LARGE SCALE GENOMIC DNA]</scope>
    <source>
        <strain evidence="1 2">JCM 23209</strain>
    </source>
</reference>
<dbReference type="InterPro" id="IPR053745">
    <property type="entry name" value="Viral_Tail_Comp_sf"/>
</dbReference>
<protein>
    <submittedName>
        <fullName evidence="1">DUF3168 domain-containing protein</fullName>
    </submittedName>
</protein>
<dbReference type="RefSeq" id="WP_346822093.1">
    <property type="nucleotide sequence ID" value="NZ_JBDKWZ010000008.1"/>
</dbReference>
<dbReference type="InterPro" id="IPR021508">
    <property type="entry name" value="Gp17-like"/>
</dbReference>
<sequence length="127" mass="14118">MIGDAVRELLVNDATLSGIIGKRMFPQMIPQGTGMPVIAYSIANTQPKSCKVNGEYLDEVDISLLIFSKNYGETEQIGQRVRKVIDDYSGTVKGKELSISYNGEKDNASEQAKLYGKSQSYKVFYKH</sequence>
<dbReference type="Gene3D" id="3.30.2000.30">
    <property type="match status" value="1"/>
</dbReference>
<accession>A0AAW9RZT8</accession>